<dbReference type="Gene3D" id="3.40.50.10140">
    <property type="entry name" value="Toll/interleukin-1 receptor homology (TIR) domain"/>
    <property type="match status" value="1"/>
</dbReference>
<name>A0AA88VL42_9ASTE</name>
<dbReference type="GO" id="GO:0007165">
    <property type="term" value="P:signal transduction"/>
    <property type="evidence" value="ECO:0007669"/>
    <property type="project" value="InterPro"/>
</dbReference>
<sequence length="97" mass="10680">MSSVAVIIFSRNYATFEWCLDELVKIVECKKEDGQVVLPIFVDVDPCDVEQQKGSFEVALKDQEVRMEAQGLAADAGTGRKLVGWREALTEIGSQSG</sequence>
<evidence type="ECO:0000256" key="4">
    <source>
        <dbReference type="ARBA" id="ARBA00047304"/>
    </source>
</evidence>
<evidence type="ECO:0000256" key="1">
    <source>
        <dbReference type="ARBA" id="ARBA00011982"/>
    </source>
</evidence>
<accession>A0AA88VL42</accession>
<dbReference type="PROSITE" id="PS50104">
    <property type="entry name" value="TIR"/>
    <property type="match status" value="1"/>
</dbReference>
<comment type="catalytic activity">
    <reaction evidence="4">
        <text>NAD(+) + H2O = ADP-D-ribose + nicotinamide + H(+)</text>
        <dbReference type="Rhea" id="RHEA:16301"/>
        <dbReference type="ChEBI" id="CHEBI:15377"/>
        <dbReference type="ChEBI" id="CHEBI:15378"/>
        <dbReference type="ChEBI" id="CHEBI:17154"/>
        <dbReference type="ChEBI" id="CHEBI:57540"/>
        <dbReference type="ChEBI" id="CHEBI:57967"/>
        <dbReference type="EC" id="3.2.2.6"/>
    </reaction>
    <physiologicalReaction direction="left-to-right" evidence="4">
        <dbReference type="Rhea" id="RHEA:16302"/>
    </physiologicalReaction>
</comment>
<protein>
    <recommendedName>
        <fullName evidence="1">ADP-ribosyl cyclase/cyclic ADP-ribose hydrolase</fullName>
        <ecNumber evidence="1">3.2.2.6</ecNumber>
    </recommendedName>
</protein>
<dbReference type="EC" id="3.2.2.6" evidence="1"/>
<dbReference type="PANTHER" id="PTHR32009:SF39">
    <property type="entry name" value="TIR DOMAIN-CONTAINING PROTEIN"/>
    <property type="match status" value="1"/>
</dbReference>
<proteinExistence type="predicted"/>
<dbReference type="InterPro" id="IPR000157">
    <property type="entry name" value="TIR_dom"/>
</dbReference>
<dbReference type="GO" id="GO:0061809">
    <property type="term" value="F:NAD+ nucleosidase activity, cyclic ADP-ribose generating"/>
    <property type="evidence" value="ECO:0007669"/>
    <property type="project" value="UniProtKB-EC"/>
</dbReference>
<evidence type="ECO:0000256" key="2">
    <source>
        <dbReference type="ARBA" id="ARBA00022801"/>
    </source>
</evidence>
<evidence type="ECO:0000256" key="3">
    <source>
        <dbReference type="ARBA" id="ARBA00023027"/>
    </source>
</evidence>
<dbReference type="SUPFAM" id="SSF52200">
    <property type="entry name" value="Toll/Interleukin receptor TIR domain"/>
    <property type="match status" value="1"/>
</dbReference>
<keyword evidence="3" id="KW-0520">NAD</keyword>
<dbReference type="InterPro" id="IPR035897">
    <property type="entry name" value="Toll_tir_struct_dom_sf"/>
</dbReference>
<comment type="caution">
    <text evidence="6">The sequence shown here is derived from an EMBL/GenBank/DDBJ whole genome shotgun (WGS) entry which is preliminary data.</text>
</comment>
<dbReference type="Proteomes" id="UP001188597">
    <property type="component" value="Unassembled WGS sequence"/>
</dbReference>
<evidence type="ECO:0000313" key="7">
    <source>
        <dbReference type="Proteomes" id="UP001188597"/>
    </source>
</evidence>
<keyword evidence="7" id="KW-1185">Reference proteome</keyword>
<dbReference type="PANTHER" id="PTHR32009">
    <property type="entry name" value="TMV RESISTANCE PROTEIN N-LIKE"/>
    <property type="match status" value="1"/>
</dbReference>
<gene>
    <name evidence="6" type="ORF">RJ639_010716</name>
</gene>
<keyword evidence="2" id="KW-0378">Hydrolase</keyword>
<evidence type="ECO:0000313" key="6">
    <source>
        <dbReference type="EMBL" id="KAK3010117.1"/>
    </source>
</evidence>
<organism evidence="6 7">
    <name type="scientific">Escallonia herrerae</name>
    <dbReference type="NCBI Taxonomy" id="1293975"/>
    <lineage>
        <taxon>Eukaryota</taxon>
        <taxon>Viridiplantae</taxon>
        <taxon>Streptophyta</taxon>
        <taxon>Embryophyta</taxon>
        <taxon>Tracheophyta</taxon>
        <taxon>Spermatophyta</taxon>
        <taxon>Magnoliopsida</taxon>
        <taxon>eudicotyledons</taxon>
        <taxon>Gunneridae</taxon>
        <taxon>Pentapetalae</taxon>
        <taxon>asterids</taxon>
        <taxon>campanulids</taxon>
        <taxon>Escalloniales</taxon>
        <taxon>Escalloniaceae</taxon>
        <taxon>Escallonia</taxon>
    </lineage>
</organism>
<feature type="domain" description="TIR" evidence="5">
    <location>
        <begin position="1"/>
        <end position="97"/>
    </location>
</feature>
<dbReference type="Pfam" id="PF01582">
    <property type="entry name" value="TIR"/>
    <property type="match status" value="1"/>
</dbReference>
<reference evidence="6" key="1">
    <citation type="submission" date="2022-12" db="EMBL/GenBank/DDBJ databases">
        <title>Draft genome assemblies for two species of Escallonia (Escalloniales).</title>
        <authorList>
            <person name="Chanderbali A."/>
            <person name="Dervinis C."/>
            <person name="Anghel I."/>
            <person name="Soltis D."/>
            <person name="Soltis P."/>
            <person name="Zapata F."/>
        </authorList>
    </citation>
    <scope>NUCLEOTIDE SEQUENCE</scope>
    <source>
        <strain evidence="6">UCBG64.0493</strain>
        <tissue evidence="6">Leaf</tissue>
    </source>
</reference>
<evidence type="ECO:0000259" key="5">
    <source>
        <dbReference type="PROSITE" id="PS50104"/>
    </source>
</evidence>
<dbReference type="AlphaFoldDB" id="A0AA88VL42"/>
<dbReference type="EMBL" id="JAVXUP010001574">
    <property type="protein sequence ID" value="KAK3010117.1"/>
    <property type="molecule type" value="Genomic_DNA"/>
</dbReference>